<gene>
    <name evidence="2" type="ORF">FLONG3_1848</name>
</gene>
<keyword evidence="1" id="KW-0472">Membrane</keyword>
<dbReference type="AlphaFoldDB" id="A0A395T6E9"/>
<feature type="transmembrane region" description="Helical" evidence="1">
    <location>
        <begin position="36"/>
        <end position="56"/>
    </location>
</feature>
<evidence type="ECO:0000256" key="1">
    <source>
        <dbReference type="SAM" id="Phobius"/>
    </source>
</evidence>
<dbReference type="Proteomes" id="UP000266234">
    <property type="component" value="Unassembled WGS sequence"/>
</dbReference>
<organism evidence="2 3">
    <name type="scientific">Fusarium longipes</name>
    <dbReference type="NCBI Taxonomy" id="694270"/>
    <lineage>
        <taxon>Eukaryota</taxon>
        <taxon>Fungi</taxon>
        <taxon>Dikarya</taxon>
        <taxon>Ascomycota</taxon>
        <taxon>Pezizomycotina</taxon>
        <taxon>Sordariomycetes</taxon>
        <taxon>Hypocreomycetidae</taxon>
        <taxon>Hypocreales</taxon>
        <taxon>Nectriaceae</taxon>
        <taxon>Fusarium</taxon>
    </lineage>
</organism>
<accession>A0A395T6E9</accession>
<evidence type="ECO:0000313" key="2">
    <source>
        <dbReference type="EMBL" id="RGP80077.1"/>
    </source>
</evidence>
<protein>
    <recommendedName>
        <fullName evidence="4">Formylmethionine deformylase</fullName>
    </recommendedName>
</protein>
<dbReference type="PANTHER" id="PTHR35041">
    <property type="entry name" value="MEDIATOR OF RNA POLYMERASE II TRANSCRIPTION SUBUNIT 1"/>
    <property type="match status" value="1"/>
</dbReference>
<keyword evidence="1" id="KW-1133">Transmembrane helix</keyword>
<feature type="transmembrane region" description="Helical" evidence="1">
    <location>
        <begin position="102"/>
        <end position="126"/>
    </location>
</feature>
<feature type="transmembrane region" description="Helical" evidence="1">
    <location>
        <begin position="525"/>
        <end position="546"/>
    </location>
</feature>
<proteinExistence type="predicted"/>
<name>A0A395T6E9_9HYPO</name>
<sequence>MCLLLVLGTAFAIGHHLFYLSLDGKKADDQSLMLRYGTILAFCAKASFGAAAATAFQQRAWLVVRHKTARLDTVDSIFTANNDIFSLLTWSSITKAKIGTLIAIYCWITPLVVVLTSETLSVVLGFRMENGTCPNVRTLNFTHEASISWRDPMRIDGLYLSGISNWNTTAPQNLENVTMPDELDYYNNPSPLWKDRIAARVALSNEPIVRKETGEEICPHSMNCSYVLHFVAPGYKCETLASGSDSEVKSLGEARPPFNTSVLAPSGRRFYYAINDLGEYEDSQIPSTPSRGFPLQKPPYPKNLGAFRTEPIMWIGYCTLDDYSKPRPAEDTDKAWNTTFTPVIIGCEHYEVNYKIQFDYVGGVQSHTVLRRDYLRKIVNTTLTSDLDSDERLNDRTKAVPEKNYVYPSDVNKYRVTAAYHSLGYALRQTFNGTISMPYMVDTDLFMTPLVDRMNYFPVKNLSEAIINLYENMIVSLLANPSLQVVSWASNGEPSGMSEGGPSTNYPCQKQQYVNVFEYNAVQLLAVYAASIAMALVAVLLGLHAYREEGRMRDMKPSSIIAASRAAGLDDLGVNREVKIGYGFVQEGDRRVMSFGVKGKVAQQQDMERERHSPTV</sequence>
<comment type="caution">
    <text evidence="2">The sequence shown here is derived from an EMBL/GenBank/DDBJ whole genome shotgun (WGS) entry which is preliminary data.</text>
</comment>
<dbReference type="STRING" id="694270.A0A395T6E9"/>
<reference evidence="2 3" key="1">
    <citation type="journal article" date="2018" name="PLoS Pathog.">
        <title>Evolution of structural diversity of trichothecenes, a family of toxins produced by plant pathogenic and entomopathogenic fungi.</title>
        <authorList>
            <person name="Proctor R.H."/>
            <person name="McCormick S.P."/>
            <person name="Kim H.S."/>
            <person name="Cardoza R.E."/>
            <person name="Stanley A.M."/>
            <person name="Lindo L."/>
            <person name="Kelly A."/>
            <person name="Brown D.W."/>
            <person name="Lee T."/>
            <person name="Vaughan M.M."/>
            <person name="Alexander N.J."/>
            <person name="Busman M."/>
            <person name="Gutierrez S."/>
        </authorList>
    </citation>
    <scope>NUCLEOTIDE SEQUENCE [LARGE SCALE GENOMIC DNA]</scope>
    <source>
        <strain evidence="2 3">NRRL 20695</strain>
    </source>
</reference>
<keyword evidence="3" id="KW-1185">Reference proteome</keyword>
<keyword evidence="1" id="KW-0812">Transmembrane</keyword>
<dbReference type="PANTHER" id="PTHR35041:SF3">
    <property type="entry name" value="FORMYLMETHIONINE DEFORMYLASE-LIKE PROTEIN"/>
    <property type="match status" value="1"/>
</dbReference>
<dbReference type="OrthoDB" id="5340195at2759"/>
<dbReference type="EMBL" id="PXOG01000037">
    <property type="protein sequence ID" value="RGP80077.1"/>
    <property type="molecule type" value="Genomic_DNA"/>
</dbReference>
<evidence type="ECO:0000313" key="3">
    <source>
        <dbReference type="Proteomes" id="UP000266234"/>
    </source>
</evidence>
<evidence type="ECO:0008006" key="4">
    <source>
        <dbReference type="Google" id="ProtNLM"/>
    </source>
</evidence>